<organism evidence="1 2">
    <name type="scientific">Fumia xinanensis</name>
    <dbReference type="NCBI Taxonomy" id="2763659"/>
    <lineage>
        <taxon>Bacteria</taxon>
        <taxon>Bacillati</taxon>
        <taxon>Bacillota</taxon>
        <taxon>Clostridia</taxon>
        <taxon>Eubacteriales</taxon>
        <taxon>Oscillospiraceae</taxon>
        <taxon>Fumia</taxon>
    </lineage>
</organism>
<sequence>MKKFTKILLPLVIICAQLTSCSSSEEVLRGVSMGMTSSQVYAVEDKREEKGKAVVAYNARLYFDVTVFNLPCQYITYFFGVENNLQEIYCVFDDATEEYYDSLVEVLTEKYGEREELPSLFGRLCQWREEDLLVQLTYLHGKENVGDKLTLTYSVPAKDGSFPE</sequence>
<evidence type="ECO:0000313" key="1">
    <source>
        <dbReference type="EMBL" id="MBC8559862.1"/>
    </source>
</evidence>
<accession>A0A926I7H5</accession>
<dbReference type="Proteomes" id="UP000610760">
    <property type="component" value="Unassembled WGS sequence"/>
</dbReference>
<gene>
    <name evidence="1" type="ORF">H8710_07250</name>
</gene>
<name>A0A926I7H5_9FIRM</name>
<protein>
    <submittedName>
        <fullName evidence="1">Uncharacterized protein</fullName>
    </submittedName>
</protein>
<dbReference type="EMBL" id="JACRSV010000002">
    <property type="protein sequence ID" value="MBC8559862.1"/>
    <property type="molecule type" value="Genomic_DNA"/>
</dbReference>
<dbReference type="RefSeq" id="WP_249294845.1">
    <property type="nucleotide sequence ID" value="NZ_JACRSV010000002.1"/>
</dbReference>
<reference evidence="1" key="1">
    <citation type="submission" date="2020-08" db="EMBL/GenBank/DDBJ databases">
        <title>Genome public.</title>
        <authorList>
            <person name="Liu C."/>
            <person name="Sun Q."/>
        </authorList>
    </citation>
    <scope>NUCLEOTIDE SEQUENCE</scope>
    <source>
        <strain evidence="1">NSJ-33</strain>
    </source>
</reference>
<dbReference type="AlphaFoldDB" id="A0A926I7H5"/>
<evidence type="ECO:0000313" key="2">
    <source>
        <dbReference type="Proteomes" id="UP000610760"/>
    </source>
</evidence>
<keyword evidence="2" id="KW-1185">Reference proteome</keyword>
<comment type="caution">
    <text evidence="1">The sequence shown here is derived from an EMBL/GenBank/DDBJ whole genome shotgun (WGS) entry which is preliminary data.</text>
</comment>
<proteinExistence type="predicted"/>